<dbReference type="PANTHER" id="PTHR21064:SF6">
    <property type="entry name" value="AMINOGLYCOSIDE PHOSPHOTRANSFERASE DOMAIN-CONTAINING PROTEIN"/>
    <property type="match status" value="1"/>
</dbReference>
<dbReference type="SUPFAM" id="SSF56112">
    <property type="entry name" value="Protein kinase-like (PK-like)"/>
    <property type="match status" value="1"/>
</dbReference>
<protein>
    <submittedName>
        <fullName evidence="3">Phosphotransferase enzyme family protein</fullName>
    </submittedName>
</protein>
<dbReference type="EMBL" id="JBHILM010000006">
    <property type="protein sequence ID" value="MFB5680757.1"/>
    <property type="molecule type" value="Genomic_DNA"/>
</dbReference>
<dbReference type="PANTHER" id="PTHR21064">
    <property type="entry name" value="AMINOGLYCOSIDE PHOSPHOTRANSFERASE DOMAIN-CONTAINING PROTEIN-RELATED"/>
    <property type="match status" value="1"/>
</dbReference>
<dbReference type="InterPro" id="IPR011009">
    <property type="entry name" value="Kinase-like_dom_sf"/>
</dbReference>
<reference evidence="3 4" key="1">
    <citation type="submission" date="2024-09" db="EMBL/GenBank/DDBJ databases">
        <authorList>
            <person name="Ruan L."/>
        </authorList>
    </citation>
    <scope>NUCLEOTIDE SEQUENCE [LARGE SCALE GENOMIC DNA]</scope>
    <source>
        <strain evidence="3 4">D33</strain>
    </source>
</reference>
<dbReference type="RefSeq" id="WP_375524552.1">
    <property type="nucleotide sequence ID" value="NZ_JBHILM010000006.1"/>
</dbReference>
<proteinExistence type="inferred from homology"/>
<accession>A0ABV5B5I6</accession>
<name>A0ABV5B5I6_9BACL</name>
<sequence>MPEDTKVSLAAEIAAHLKDAFGLSVSEAAVIDKGWLNIKWKMVTDQGPRFIKYYHPDRYKLNTRPERRIAIEKTLRIQHGLNGAGVPCPKVFQQNGHYIQETPSGLLYTILEWTDGYTAEAGSLNTTQMYQLGEAAGKMHKWLRSVPPLNKPAWKPDKELYLKGWRENREKAQAAGDEIVLEWLSRSRQVIEAMDFRMLESCPAGWLHWDLWVDNILLNPQGLTAIVDFDRMTTAYQEIDIARAVLSGALRNGAINREAAQAFLNGYREHLEVPYGMISRAMYMLYLVESIWWLRTEVRLEGEIRALLHRFVEEMHWIEDHWTTLPDQLESL</sequence>
<evidence type="ECO:0000256" key="1">
    <source>
        <dbReference type="ARBA" id="ARBA00038240"/>
    </source>
</evidence>
<keyword evidence="4" id="KW-1185">Reference proteome</keyword>
<dbReference type="InterPro" id="IPR002575">
    <property type="entry name" value="Aminoglycoside_PTrfase"/>
</dbReference>
<dbReference type="InterPro" id="IPR050249">
    <property type="entry name" value="Pseudomonas-type_ThrB"/>
</dbReference>
<dbReference type="Proteomes" id="UP001580407">
    <property type="component" value="Unassembled WGS sequence"/>
</dbReference>
<gene>
    <name evidence="3" type="ORF">ACE3NQ_07530</name>
</gene>
<evidence type="ECO:0000313" key="3">
    <source>
        <dbReference type="EMBL" id="MFB5680757.1"/>
    </source>
</evidence>
<comment type="caution">
    <text evidence="3">The sequence shown here is derived from an EMBL/GenBank/DDBJ whole genome shotgun (WGS) entry which is preliminary data.</text>
</comment>
<dbReference type="Gene3D" id="3.90.1200.10">
    <property type="match status" value="1"/>
</dbReference>
<evidence type="ECO:0000313" key="4">
    <source>
        <dbReference type="Proteomes" id="UP001580407"/>
    </source>
</evidence>
<evidence type="ECO:0000259" key="2">
    <source>
        <dbReference type="Pfam" id="PF01636"/>
    </source>
</evidence>
<comment type="similarity">
    <text evidence="1">Belongs to the pseudomonas-type ThrB family.</text>
</comment>
<dbReference type="Gene3D" id="3.30.200.20">
    <property type="entry name" value="Phosphorylase Kinase, domain 1"/>
    <property type="match status" value="1"/>
</dbReference>
<dbReference type="Pfam" id="PF01636">
    <property type="entry name" value="APH"/>
    <property type="match status" value="1"/>
</dbReference>
<feature type="domain" description="Aminoglycoside phosphotransferase" evidence="2">
    <location>
        <begin position="29"/>
        <end position="269"/>
    </location>
</feature>
<organism evidence="3 4">
    <name type="scientific">Paenibacillus terreus</name>
    <dbReference type="NCBI Taxonomy" id="1387834"/>
    <lineage>
        <taxon>Bacteria</taxon>
        <taxon>Bacillati</taxon>
        <taxon>Bacillota</taxon>
        <taxon>Bacilli</taxon>
        <taxon>Bacillales</taxon>
        <taxon>Paenibacillaceae</taxon>
        <taxon>Paenibacillus</taxon>
    </lineage>
</organism>